<comment type="caution">
    <text evidence="1">The sequence shown here is derived from an EMBL/GenBank/DDBJ whole genome shotgun (WGS) entry which is preliminary data.</text>
</comment>
<sequence length="51" mass="5387">MISAVLRSLSATCSIFSCGKYEETRAAAPATIGEDIEVPPDVVKEAPPHVE</sequence>
<dbReference type="PROSITE" id="PS51257">
    <property type="entry name" value="PROKAR_LIPOPROTEIN"/>
    <property type="match status" value="1"/>
</dbReference>
<reference evidence="1" key="1">
    <citation type="submission" date="2019-08" db="EMBL/GenBank/DDBJ databases">
        <authorList>
            <person name="Kucharzyk K."/>
            <person name="Murdoch R.W."/>
            <person name="Higgins S."/>
            <person name="Loffler F."/>
        </authorList>
    </citation>
    <scope>NUCLEOTIDE SEQUENCE</scope>
</reference>
<gene>
    <name evidence="1" type="ORF">SDC9_59551</name>
</gene>
<evidence type="ECO:0000313" key="1">
    <source>
        <dbReference type="EMBL" id="MPM13196.1"/>
    </source>
</evidence>
<accession>A0A644XAE0</accession>
<protein>
    <submittedName>
        <fullName evidence="1">Uncharacterized protein</fullName>
    </submittedName>
</protein>
<dbReference type="AlphaFoldDB" id="A0A644XAE0"/>
<dbReference type="EMBL" id="VSSQ01002081">
    <property type="protein sequence ID" value="MPM13196.1"/>
    <property type="molecule type" value="Genomic_DNA"/>
</dbReference>
<name>A0A644XAE0_9ZZZZ</name>
<organism evidence="1">
    <name type="scientific">bioreactor metagenome</name>
    <dbReference type="NCBI Taxonomy" id="1076179"/>
    <lineage>
        <taxon>unclassified sequences</taxon>
        <taxon>metagenomes</taxon>
        <taxon>ecological metagenomes</taxon>
    </lineage>
</organism>
<proteinExistence type="predicted"/>